<dbReference type="Pfam" id="PF00221">
    <property type="entry name" value="Lyase_aromatic"/>
    <property type="match status" value="1"/>
</dbReference>
<dbReference type="PANTHER" id="PTHR10362">
    <property type="entry name" value="HISTIDINE AMMONIA-LYASE"/>
    <property type="match status" value="1"/>
</dbReference>
<keyword evidence="1" id="KW-0732">Signal</keyword>
<reference evidence="2" key="1">
    <citation type="journal article" date="2019" name="Microbiol. Resour. Announc.">
        <title>Draft Genome Sequence of Comamonas testosteroni TA441, a Bacterium That Has a Cryptic Phenol Degradation Gene Cluster.</title>
        <authorList>
            <person name="Arai H."/>
            <person name="Ishii M."/>
        </authorList>
    </citation>
    <scope>NUCLEOTIDE SEQUENCE [LARGE SCALE GENOMIC DNA]</scope>
    <source>
        <strain evidence="2">TA441</strain>
    </source>
</reference>
<dbReference type="Gene3D" id="1.10.275.10">
    <property type="entry name" value="Fumarase/aspartase (N-terminal domain)"/>
    <property type="match status" value="1"/>
</dbReference>
<dbReference type="AlphaFoldDB" id="A0A5A7ML60"/>
<gene>
    <name evidence="2" type="ORF">CTTA_4654</name>
</gene>
<dbReference type="EMBL" id="BKBW01000015">
    <property type="protein sequence ID" value="GEQ77649.1"/>
    <property type="molecule type" value="Genomic_DNA"/>
</dbReference>
<feature type="signal peptide" evidence="1">
    <location>
        <begin position="1"/>
        <end position="30"/>
    </location>
</feature>
<dbReference type="CDD" id="cd00332">
    <property type="entry name" value="PAL-HAL"/>
    <property type="match status" value="1"/>
</dbReference>
<evidence type="ECO:0000313" key="2">
    <source>
        <dbReference type="EMBL" id="GEQ77649.1"/>
    </source>
</evidence>
<dbReference type="InterPro" id="IPR008948">
    <property type="entry name" value="L-Aspartase-like"/>
</dbReference>
<proteinExistence type="predicted"/>
<organism evidence="2">
    <name type="scientific">Comamonas testosteroni</name>
    <name type="common">Pseudomonas testosteroni</name>
    <dbReference type="NCBI Taxonomy" id="285"/>
    <lineage>
        <taxon>Bacteria</taxon>
        <taxon>Pseudomonadati</taxon>
        <taxon>Pseudomonadota</taxon>
        <taxon>Betaproteobacteria</taxon>
        <taxon>Burkholderiales</taxon>
        <taxon>Comamonadaceae</taxon>
        <taxon>Comamonas</taxon>
    </lineage>
</organism>
<dbReference type="InterPro" id="IPR001106">
    <property type="entry name" value="Aromatic_Lyase"/>
</dbReference>
<protein>
    <submittedName>
        <fullName evidence="2">Exported histidine ammonia-lyase</fullName>
    </submittedName>
</protein>
<comment type="caution">
    <text evidence="2">The sequence shown here is derived from an EMBL/GenBank/DDBJ whole genome shotgun (WGS) entry which is preliminary data.</text>
</comment>
<sequence length="551" mass="58835">MNSLRCFLPRVPLRTLTLAVLASLSLHAHATVELDGRNATPDVITRITLGEPVQVAPAAMVRVKKAHEVLMAAAAAGQKIYGLTVGVGQNKDRDMVDAHGQLSPEVIKASQEFNIGLLHAHAGGVGPDAPVQDVRAAMAARLNALLDGGAGVQASIVEAYVQFLNHGITPAMPALGSIGEADITLLSHMGTAMMGEGDVYYEGRKQPAAEVLRQLHIRPIEPVGKDALSILSSNAYASGMAALALQDMAHFNRVSQLVFALSLQALNGNVSPLLKDSLALRPFPQTKKAGEELRHLLDGSSLWNADDKRALQDPLSFRTAVYLLGEQALALEQANAQLNVQLNSSDDNPGVAVGAKPASDRAQEKRAYVEGLGAVLPDANFEPLPWVLAMEKSGLSLAHSALASAQRVVKLNDPAFTGLSRFLGTEHSVHAFGAMEKPAMALAMQSLRLAQPVSMNYLPVAGNIEDVATNAPVVAQNLRLQIQTGYQLLGVELVHAAQAIDLRRARDPNFRLSPATVALFDALRKQVAFLDKDRALTQDFRGAAELLRTYR</sequence>
<name>A0A5A7ML60_COMTE</name>
<dbReference type="RefSeq" id="WP_149356989.1">
    <property type="nucleotide sequence ID" value="NZ_BKBW01000015.1"/>
</dbReference>
<dbReference type="GO" id="GO:0016841">
    <property type="term" value="F:ammonia-lyase activity"/>
    <property type="evidence" value="ECO:0007669"/>
    <property type="project" value="UniProtKB-ARBA"/>
</dbReference>
<evidence type="ECO:0000256" key="1">
    <source>
        <dbReference type="SAM" id="SignalP"/>
    </source>
</evidence>
<accession>A0A5A7ML60</accession>
<dbReference type="SUPFAM" id="SSF48557">
    <property type="entry name" value="L-aspartase-like"/>
    <property type="match status" value="1"/>
</dbReference>
<dbReference type="InterPro" id="IPR024083">
    <property type="entry name" value="Fumarase/histidase_N"/>
</dbReference>
<dbReference type="Gene3D" id="1.20.200.10">
    <property type="entry name" value="Fumarase/aspartase (Central domain)"/>
    <property type="match status" value="1"/>
</dbReference>
<dbReference type="Proteomes" id="UP000323105">
    <property type="component" value="Unassembled WGS sequence"/>
</dbReference>
<feature type="chain" id="PRO_5023077446" evidence="1">
    <location>
        <begin position="31"/>
        <end position="551"/>
    </location>
</feature>
<keyword evidence="2" id="KW-0456">Lyase</keyword>